<proteinExistence type="predicted"/>
<accession>A0A3L5TV18</accession>
<evidence type="ECO:0000313" key="3">
    <source>
        <dbReference type="Proteomes" id="UP000266721"/>
    </source>
</evidence>
<name>A0A3L5TV18_MYTGA</name>
<comment type="caution">
    <text evidence="2">The sequence shown here is derived from an EMBL/GenBank/DDBJ whole genome shotgun (WGS) entry which is preliminary data.</text>
</comment>
<sequence>FSGDCCIPSAYLSIIDEDSNFARCHFYLGEVIYIENKSNSLLSTSEKIAIGVVAGIVVACLVAILIFVILVYRGAIRPKLDAIKINTLNIRATKDFPEQKDHSPKERFHDDFSALKNDFYNHPPLGRHLAQRGDLEIEDI</sequence>
<protein>
    <submittedName>
        <fullName evidence="2">Uncharacterized protein</fullName>
    </submittedName>
</protein>
<keyword evidence="1" id="KW-0472">Membrane</keyword>
<evidence type="ECO:0000256" key="1">
    <source>
        <dbReference type="SAM" id="Phobius"/>
    </source>
</evidence>
<dbReference type="AlphaFoldDB" id="A0A3L5TV18"/>
<keyword evidence="1" id="KW-0812">Transmembrane</keyword>
<organism evidence="2 3">
    <name type="scientific">Mytilus galloprovincialis</name>
    <name type="common">Mediterranean mussel</name>
    <dbReference type="NCBI Taxonomy" id="29158"/>
    <lineage>
        <taxon>Eukaryota</taxon>
        <taxon>Metazoa</taxon>
        <taxon>Spiralia</taxon>
        <taxon>Lophotrochozoa</taxon>
        <taxon>Mollusca</taxon>
        <taxon>Bivalvia</taxon>
        <taxon>Autobranchia</taxon>
        <taxon>Pteriomorphia</taxon>
        <taxon>Mytilida</taxon>
        <taxon>Mytiloidea</taxon>
        <taxon>Mytilidae</taxon>
        <taxon>Mytilinae</taxon>
        <taxon>Mytilus</taxon>
    </lineage>
</organism>
<feature type="non-terminal residue" evidence="2">
    <location>
        <position position="1"/>
    </location>
</feature>
<feature type="transmembrane region" description="Helical" evidence="1">
    <location>
        <begin position="48"/>
        <end position="72"/>
    </location>
</feature>
<reference evidence="2 3" key="1">
    <citation type="journal article" date="2016" name="PLoS ONE">
        <title>A First Insight into the Genome of the Filter-Feeder Mussel Mytilus galloprovincialis.</title>
        <authorList>
            <person name="Murgarella M."/>
            <person name="Puiu D."/>
            <person name="Novoa B."/>
            <person name="Figueras A."/>
            <person name="Posada D."/>
            <person name="Canchaya C."/>
        </authorList>
    </citation>
    <scope>NUCLEOTIDE SEQUENCE [LARGE SCALE GENOMIC DNA]</scope>
    <source>
        <tissue evidence="2">Muscle</tissue>
    </source>
</reference>
<keyword evidence="3" id="KW-1185">Reference proteome</keyword>
<dbReference type="Proteomes" id="UP000266721">
    <property type="component" value="Unassembled WGS sequence"/>
</dbReference>
<evidence type="ECO:0000313" key="2">
    <source>
        <dbReference type="EMBL" id="OPL33782.1"/>
    </source>
</evidence>
<dbReference type="EMBL" id="KV581536">
    <property type="protein sequence ID" value="OPL33782.1"/>
    <property type="molecule type" value="Genomic_DNA"/>
</dbReference>
<gene>
    <name evidence="2" type="ORF">AM593_04866</name>
</gene>
<keyword evidence="1" id="KW-1133">Transmembrane helix</keyword>